<keyword evidence="2" id="KW-0378">Hydrolase</keyword>
<dbReference type="RefSeq" id="WP_146406058.1">
    <property type="nucleotide sequence ID" value="NZ_SJPU01000001.1"/>
</dbReference>
<keyword evidence="1" id="KW-0472">Membrane</keyword>
<keyword evidence="1" id="KW-0812">Transmembrane</keyword>
<dbReference type="Gene3D" id="2.40.10.120">
    <property type="match status" value="1"/>
</dbReference>
<organism evidence="2 3">
    <name type="scientific">Allorhodopirellula heiligendammensis</name>
    <dbReference type="NCBI Taxonomy" id="2714739"/>
    <lineage>
        <taxon>Bacteria</taxon>
        <taxon>Pseudomonadati</taxon>
        <taxon>Planctomycetota</taxon>
        <taxon>Planctomycetia</taxon>
        <taxon>Pirellulales</taxon>
        <taxon>Pirellulaceae</taxon>
        <taxon>Allorhodopirellula</taxon>
    </lineage>
</organism>
<dbReference type="InterPro" id="IPR001940">
    <property type="entry name" value="Peptidase_S1C"/>
</dbReference>
<dbReference type="Proteomes" id="UP000319908">
    <property type="component" value="Unassembled WGS sequence"/>
</dbReference>
<reference evidence="2 3" key="1">
    <citation type="journal article" date="2020" name="Antonie Van Leeuwenhoek">
        <title>Rhodopirellula heiligendammensis sp. nov., Rhodopirellula pilleata sp. nov., and Rhodopirellula solitaria sp. nov. isolated from natural or artificial marine surfaces in Northern Germany and California, USA, and emended description of the genus Rhodopirellula.</title>
        <authorList>
            <person name="Kallscheuer N."/>
            <person name="Wiegand S."/>
            <person name="Jogler M."/>
            <person name="Boedeker C."/>
            <person name="Peeters S.H."/>
            <person name="Rast P."/>
            <person name="Heuer A."/>
            <person name="Jetten M.S.M."/>
            <person name="Rohde M."/>
            <person name="Jogler C."/>
        </authorList>
    </citation>
    <scope>NUCLEOTIDE SEQUENCE [LARGE SCALE GENOMIC DNA]</scope>
    <source>
        <strain evidence="2 3">Poly21</strain>
    </source>
</reference>
<comment type="caution">
    <text evidence="2">The sequence shown here is derived from an EMBL/GenBank/DDBJ whole genome shotgun (WGS) entry which is preliminary data.</text>
</comment>
<keyword evidence="1" id="KW-1133">Transmembrane helix</keyword>
<protein>
    <submittedName>
        <fullName evidence="2">Serine protease Do-like HtrA</fullName>
        <ecNumber evidence="2">3.4.21.107</ecNumber>
    </submittedName>
</protein>
<feature type="transmembrane region" description="Helical" evidence="1">
    <location>
        <begin position="107"/>
        <end position="132"/>
    </location>
</feature>
<evidence type="ECO:0000313" key="3">
    <source>
        <dbReference type="Proteomes" id="UP000319908"/>
    </source>
</evidence>
<dbReference type="EC" id="3.4.21.107" evidence="2"/>
<evidence type="ECO:0000256" key="1">
    <source>
        <dbReference type="SAM" id="Phobius"/>
    </source>
</evidence>
<name>A0A5C6C3S7_9BACT</name>
<dbReference type="PRINTS" id="PR00834">
    <property type="entry name" value="PROTEASES2C"/>
</dbReference>
<dbReference type="SUPFAM" id="SSF50494">
    <property type="entry name" value="Trypsin-like serine proteases"/>
    <property type="match status" value="1"/>
</dbReference>
<dbReference type="PANTHER" id="PTHR43019">
    <property type="entry name" value="SERINE ENDOPROTEASE DEGS"/>
    <property type="match status" value="1"/>
</dbReference>
<dbReference type="OrthoDB" id="288399at2"/>
<keyword evidence="3" id="KW-1185">Reference proteome</keyword>
<dbReference type="GO" id="GO:0006508">
    <property type="term" value="P:proteolysis"/>
    <property type="evidence" value="ECO:0007669"/>
    <property type="project" value="UniProtKB-KW"/>
</dbReference>
<gene>
    <name evidence="2" type="primary">htrA_1</name>
    <name evidence="2" type="ORF">Poly21_13440</name>
</gene>
<evidence type="ECO:0000313" key="2">
    <source>
        <dbReference type="EMBL" id="TWU19173.1"/>
    </source>
</evidence>
<dbReference type="GO" id="GO:0004252">
    <property type="term" value="F:serine-type endopeptidase activity"/>
    <property type="evidence" value="ECO:0007669"/>
    <property type="project" value="InterPro"/>
</dbReference>
<dbReference type="Pfam" id="PF13365">
    <property type="entry name" value="Trypsin_2"/>
    <property type="match status" value="1"/>
</dbReference>
<sequence>MALSIHCDNCGKFFKIASLDDQDSVTCTACGHVFEPQLASHVTGEDVIEVGEADIVDHTDAIGDVTASDVQSDVMTEASVVDAVPSPRPLVSPGNAAGVQRPRSNSLLFAAFAGAGAMLLVVAMVGSAWWVMAPEISQPTPETVADPGVTKSLEMPWDVADANRHLRHNKEPLELPSNAREPTKKLSTVTDQTFPRKSTEAEVRAKLERGKEHVAVSPSASRGLSEQDRARVIEEIKSATVFIRVETSTGLQSGSGFLFQRSKNWGTIVTNVHVIEPDEGKIEKITCVFFSGTKREFEVAATVSCTDERSDLAFLRAYDEKIPAPIHSARDADVYETSTVLAAGFPFGELLKTNRRNPSITITKGTVSSLRRDDFDVVSVLQIDGGINPGNSGGPVVSEDGRLVGVAVAKVQGTSIGFAIPTDVLQQTVLGRIKWISVEKTNKEVGRHQFRIRFADPNRMVKSGELIVFRRSDQSVDRPAANGAWSAAAEQLLASKPLRVATFTHDGVSNASTVLDLPSENNLMFQVRVSRRDGGEHWCPPGKLPQSLELGVATTVPLSGDEDEPEVDDNSDRKSAIAVLPTLMRDFALNLTTGDVACLDPVKHQVHLIRADSLKSADYSSCPKLSIGKDPVSIAYKRYLERDYFIAACSQSSELYLLTADSLELVNKISIGRTPISRVMASINHADPFVYYSVGGDGDSSVGAIDLRQMTDCGVVFDGSADFAISADGRFAYRHATPSSRELESLRMVSDFSADLPTFVRTGGGIATPSACVPGPIGHVVASDTHIYSADLSDQLATLDFNPACFSRTRPVIIGISGSQLTSQRKLILRAASLNTWLSTTANVEIPPELVHLVAVAPQRERPQPNAKQVYLDARLFVDDLNQQLVYASLDKIALIPLDAFNLRDDEPMMNLSVSSADLQVGEETKVDLRTTDSKVSVEVGEMPAGMKQVVSGLSWRPQGTQIGTTTIPITLTFDDIERSAEFQVHVRQPSIRTPFVVKDFLVDPEQEFYVCWSAPKDVGQLPRRSGKKGGKGCTLCFIPLTAGSETITTELSFGIKQAVLLGNRLALLPADEDQQIFIHHLETLEREHLLLSSFAVESIAVQDAELSLYGDGSVDIYSAESLKRLRNEVTQRKVSQLREHSRQMFVDGRLVGGVLHGWSDSQPTLILSPGQVPTLADFNSSLIDGRFLRQGNSPSSELSGPQDSQSHAAILAGPVTIPEADLRVSLENRMDVTQNSGDGREQTEQRVNLLVSGGGRPWVARVPVVRELMIPGVRPGRPVMHVSGANVLVGCGDRIYRLSASSLRDEAASEPIESEGRLSEELHFAPRQSDFMLADKTLSLSHEVLGGSPPYDVFLMTRCQGVQWNDETGEVTLSREALLPAAATVLTALVDGLDSSSVSTKLRDRALDLSDAFEQLTGRTLNGFPIAVPIHLKASDSEGAIAEIQYFVLVDIPLDEAVAVTQSGQMKDE</sequence>
<dbReference type="EMBL" id="SJPU01000001">
    <property type="protein sequence ID" value="TWU19173.1"/>
    <property type="molecule type" value="Genomic_DNA"/>
</dbReference>
<dbReference type="PANTHER" id="PTHR43019:SF23">
    <property type="entry name" value="PROTEASE DO-LIKE 5, CHLOROPLASTIC"/>
    <property type="match status" value="1"/>
</dbReference>
<dbReference type="InterPro" id="IPR009003">
    <property type="entry name" value="Peptidase_S1_PA"/>
</dbReference>
<keyword evidence="2" id="KW-0645">Protease</keyword>
<accession>A0A5C6C3S7</accession>
<proteinExistence type="predicted"/>